<evidence type="ECO:0000313" key="1">
    <source>
        <dbReference type="EMBL" id="QFI40289.1"/>
    </source>
</evidence>
<evidence type="ECO:0000313" key="2">
    <source>
        <dbReference type="Proteomes" id="UP000327424"/>
    </source>
</evidence>
<sequence length="102" mass="11879">MTTSADFMDIGTDLKRFFNRYSEQRRLALYQALMRELVSMRAQSKDAKSVDEMNTLKHQFKGICRYLVLDFDAPIDAIQTREKLFCAVDSIYTQVVAIKDEL</sequence>
<name>A0A5J6WQA4_MORMI</name>
<gene>
    <name evidence="1" type="ORF">FR932_13050</name>
</gene>
<accession>A0A5J6WQA4</accession>
<organism evidence="1 2">
    <name type="scientific">Moritella marina ATCC 15381</name>
    <dbReference type="NCBI Taxonomy" id="1202962"/>
    <lineage>
        <taxon>Bacteria</taxon>
        <taxon>Pseudomonadati</taxon>
        <taxon>Pseudomonadota</taxon>
        <taxon>Gammaproteobacteria</taxon>
        <taxon>Alteromonadales</taxon>
        <taxon>Moritellaceae</taxon>
        <taxon>Moritella</taxon>
    </lineage>
</organism>
<protein>
    <recommendedName>
        <fullName evidence="3">Hpt domain-containing protein</fullName>
    </recommendedName>
</protein>
<evidence type="ECO:0008006" key="3">
    <source>
        <dbReference type="Google" id="ProtNLM"/>
    </source>
</evidence>
<keyword evidence="2" id="KW-1185">Reference proteome</keyword>
<dbReference type="OrthoDB" id="6401193at2"/>
<dbReference type="AlphaFoldDB" id="A0A5J6WQA4"/>
<dbReference type="EMBL" id="CP044399">
    <property type="protein sequence ID" value="QFI40289.1"/>
    <property type="molecule type" value="Genomic_DNA"/>
</dbReference>
<proteinExistence type="predicted"/>
<reference evidence="1 2" key="1">
    <citation type="submission" date="2019-09" db="EMBL/GenBank/DDBJ databases">
        <title>Hybrid Assembly of the complete Genome of the Deep-Sea Bacterium Moritella marina from long Nanopore and Illumina reads.</title>
        <authorList>
            <person name="Magin S."/>
            <person name="Georgoulis A."/>
            <person name="Papadimitriou K."/>
            <person name="Iliakis G."/>
            <person name="Vorgias C.E."/>
        </authorList>
    </citation>
    <scope>NUCLEOTIDE SEQUENCE [LARGE SCALE GENOMIC DNA]</scope>
    <source>
        <strain evidence="1 2">MP-1</strain>
    </source>
</reference>
<dbReference type="Proteomes" id="UP000327424">
    <property type="component" value="Chromosome"/>
</dbReference>
<dbReference type="KEGG" id="mmaa:FR932_13050"/>